<dbReference type="CDD" id="cd03360">
    <property type="entry name" value="LbH_AT_putative"/>
    <property type="match status" value="1"/>
</dbReference>
<dbReference type="PANTHER" id="PTHR43300:SF7">
    <property type="entry name" value="UDP-N-ACETYLBACILLOSAMINE N-ACETYLTRANSFERASE"/>
    <property type="match status" value="1"/>
</dbReference>
<dbReference type="EMBL" id="CP018099">
    <property type="protein sequence ID" value="APF17779.1"/>
    <property type="molecule type" value="Genomic_DNA"/>
</dbReference>
<evidence type="ECO:0000313" key="10">
    <source>
        <dbReference type="Proteomes" id="UP000004671"/>
    </source>
</evidence>
<evidence type="ECO:0000313" key="8">
    <source>
        <dbReference type="EMBL" id="APF17779.1"/>
    </source>
</evidence>
<keyword evidence="4 9" id="KW-0012">Acyltransferase</keyword>
<dbReference type="InterPro" id="IPR001451">
    <property type="entry name" value="Hexapep"/>
</dbReference>
<evidence type="ECO:0000256" key="3">
    <source>
        <dbReference type="ARBA" id="ARBA00022737"/>
    </source>
</evidence>
<dbReference type="InterPro" id="IPR020019">
    <property type="entry name" value="AcTrfase_PglD-like"/>
</dbReference>
<protein>
    <submittedName>
        <fullName evidence="9">Sugar O-acyltransferase, sialic acid O-acetyltransferase NeuD family</fullName>
    </submittedName>
</protein>
<dbReference type="eggNOG" id="COG0110">
    <property type="taxonomic scope" value="Bacteria"/>
</dbReference>
<dbReference type="PANTHER" id="PTHR43300">
    <property type="entry name" value="ACETYLTRANSFERASE"/>
    <property type="match status" value="1"/>
</dbReference>
<dbReference type="AlphaFoldDB" id="H1XWL7"/>
<evidence type="ECO:0000313" key="11">
    <source>
        <dbReference type="Proteomes" id="UP000183868"/>
    </source>
</evidence>
<dbReference type="InterPro" id="IPR050179">
    <property type="entry name" value="Trans_hexapeptide_repeat"/>
</dbReference>
<dbReference type="GO" id="GO:0016746">
    <property type="term" value="F:acyltransferase activity"/>
    <property type="evidence" value="ECO:0007669"/>
    <property type="project" value="UniProtKB-KW"/>
</dbReference>
<dbReference type="Proteomes" id="UP000183868">
    <property type="component" value="Chromosome"/>
</dbReference>
<evidence type="ECO:0000256" key="2">
    <source>
        <dbReference type="ARBA" id="ARBA00022679"/>
    </source>
</evidence>
<evidence type="ECO:0000256" key="5">
    <source>
        <dbReference type="PIRSR" id="PIRSR620019-1"/>
    </source>
</evidence>
<dbReference type="InParanoid" id="H1XWL7"/>
<dbReference type="PaxDb" id="880073-Calab_2245"/>
<dbReference type="EMBL" id="CM001402">
    <property type="protein sequence ID" value="EHO41855.1"/>
    <property type="molecule type" value="Genomic_DNA"/>
</dbReference>
<dbReference type="Proteomes" id="UP000004671">
    <property type="component" value="Chromosome"/>
</dbReference>
<feature type="active site" description="Proton acceptor" evidence="5">
    <location>
        <position position="143"/>
    </location>
</feature>
<dbReference type="KEGG" id="caby:Cabys_1028"/>
<dbReference type="SUPFAM" id="SSF51161">
    <property type="entry name" value="Trimeric LpxA-like enzymes"/>
    <property type="match status" value="1"/>
</dbReference>
<dbReference type="InterPro" id="IPR041561">
    <property type="entry name" value="PglD_N"/>
</dbReference>
<evidence type="ECO:0000256" key="4">
    <source>
        <dbReference type="ARBA" id="ARBA00023315"/>
    </source>
</evidence>
<comment type="similarity">
    <text evidence="1">Belongs to the transferase hexapeptide repeat family.</text>
</comment>
<feature type="site" description="Increases basicity of active site His" evidence="5">
    <location>
        <position position="144"/>
    </location>
</feature>
<dbReference type="Gene3D" id="2.160.10.10">
    <property type="entry name" value="Hexapeptide repeat proteins"/>
    <property type="match status" value="1"/>
</dbReference>
<dbReference type="Pfam" id="PF00132">
    <property type="entry name" value="Hexapep"/>
    <property type="match status" value="1"/>
</dbReference>
<evidence type="ECO:0000259" key="7">
    <source>
        <dbReference type="Pfam" id="PF17836"/>
    </source>
</evidence>
<dbReference type="Pfam" id="PF17836">
    <property type="entry name" value="PglD_N"/>
    <property type="match status" value="1"/>
</dbReference>
<dbReference type="Gene3D" id="3.40.50.20">
    <property type="match status" value="1"/>
</dbReference>
<evidence type="ECO:0000256" key="6">
    <source>
        <dbReference type="PIRSR" id="PIRSR620019-2"/>
    </source>
</evidence>
<keyword evidence="10" id="KW-1185">Reference proteome</keyword>
<dbReference type="STRING" id="880073.Cabys_1028"/>
<keyword evidence="3" id="KW-0677">Repeat</keyword>
<dbReference type="HOGENOM" id="CLU_081811_1_1_0"/>
<feature type="binding site" evidence="6">
    <location>
        <position position="73"/>
    </location>
    <ligand>
        <name>substrate</name>
    </ligand>
</feature>
<dbReference type="NCBIfam" id="TIGR03570">
    <property type="entry name" value="NeuD_NnaD"/>
    <property type="match status" value="1"/>
</dbReference>
<feature type="domain" description="PglD N-terminal" evidence="7">
    <location>
        <begin position="3"/>
        <end position="84"/>
    </location>
</feature>
<evidence type="ECO:0000313" key="9">
    <source>
        <dbReference type="EMBL" id="EHO41855.1"/>
    </source>
</evidence>
<reference evidence="8 11" key="2">
    <citation type="submission" date="2016-11" db="EMBL/GenBank/DDBJ databases">
        <title>Genomic analysis of Caldithrix abyssi and proposal of a novel bacterial phylum Caldithrichaeota.</title>
        <authorList>
            <person name="Kublanov I."/>
            <person name="Sigalova O."/>
            <person name="Gavrilov S."/>
            <person name="Lebedinsky A."/>
            <person name="Ivanova N."/>
            <person name="Daum C."/>
            <person name="Reddy T."/>
            <person name="Klenk H.P."/>
            <person name="Goker M."/>
            <person name="Reva O."/>
            <person name="Miroshnichenko M."/>
            <person name="Kyprides N."/>
            <person name="Woyke T."/>
            <person name="Gelfand M."/>
        </authorList>
    </citation>
    <scope>NUCLEOTIDE SEQUENCE [LARGE SCALE GENOMIC DNA]</scope>
    <source>
        <strain evidence="8 11">LF13</strain>
    </source>
</reference>
<accession>H1XWL7</accession>
<dbReference type="InterPro" id="IPR011004">
    <property type="entry name" value="Trimer_LpxA-like_sf"/>
</dbReference>
<dbReference type="RefSeq" id="WP_006929036.1">
    <property type="nucleotide sequence ID" value="NZ_CM001402.1"/>
</dbReference>
<reference evidence="9 10" key="1">
    <citation type="submission" date="2011-09" db="EMBL/GenBank/DDBJ databases">
        <title>The permanent draft genome of Caldithrix abyssi DSM 13497.</title>
        <authorList>
            <consortium name="US DOE Joint Genome Institute (JGI-PGF)"/>
            <person name="Lucas S."/>
            <person name="Han J."/>
            <person name="Lapidus A."/>
            <person name="Bruce D."/>
            <person name="Goodwin L."/>
            <person name="Pitluck S."/>
            <person name="Peters L."/>
            <person name="Kyrpides N."/>
            <person name="Mavromatis K."/>
            <person name="Ivanova N."/>
            <person name="Mikhailova N."/>
            <person name="Chertkov O."/>
            <person name="Detter J.C."/>
            <person name="Tapia R."/>
            <person name="Han C."/>
            <person name="Land M."/>
            <person name="Hauser L."/>
            <person name="Markowitz V."/>
            <person name="Cheng J.-F."/>
            <person name="Hugenholtz P."/>
            <person name="Woyke T."/>
            <person name="Wu D."/>
            <person name="Spring S."/>
            <person name="Brambilla E."/>
            <person name="Klenk H.-P."/>
            <person name="Eisen J.A."/>
        </authorList>
    </citation>
    <scope>NUCLEOTIDE SEQUENCE [LARGE SCALE GENOMIC DNA]</scope>
    <source>
        <strain evidence="9 10">DSM 13497</strain>
    </source>
</reference>
<name>H1XWL7_CALAY</name>
<dbReference type="InterPro" id="IPR018357">
    <property type="entry name" value="Hexapep_transf_CS"/>
</dbReference>
<proteinExistence type="inferred from homology"/>
<gene>
    <name evidence="8" type="ORF">Cabys_1028</name>
    <name evidence="9" type="ORF">Calab_2245</name>
</gene>
<organism evidence="9 10">
    <name type="scientific">Caldithrix abyssi DSM 13497</name>
    <dbReference type="NCBI Taxonomy" id="880073"/>
    <lineage>
        <taxon>Bacteria</taxon>
        <taxon>Pseudomonadati</taxon>
        <taxon>Calditrichota</taxon>
        <taxon>Calditrichia</taxon>
        <taxon>Calditrichales</taxon>
        <taxon>Calditrichaceae</taxon>
        <taxon>Caldithrix</taxon>
    </lineage>
</organism>
<evidence type="ECO:0000256" key="1">
    <source>
        <dbReference type="ARBA" id="ARBA00007274"/>
    </source>
</evidence>
<dbReference type="OrthoDB" id="708224at2"/>
<keyword evidence="2 9" id="KW-0808">Transferase</keyword>
<dbReference type="PROSITE" id="PS00101">
    <property type="entry name" value="HEXAPEP_TRANSFERASES"/>
    <property type="match status" value="1"/>
</dbReference>
<sequence length="218" mass="23406">MKDIVIIGAGGLAREIKFLINQINEFSPTYNFLGYLISDLNKITKNDSASEILGDFTWFENNNKNIAAAVGIGTPYYRLLVANEIKSKFPHVDFPSLIHPNVIYDKASCSFEEGSIVCASSVFTVNIQVKEFALINLNCTIGHEAYIGKGSVINPTVNISGGVKIEKGVLVGTGAQILQYLTIGENATIGAGACVTKDVLPNTTVVGIPAKPLNLNKK</sequence>